<evidence type="ECO:0000313" key="3">
    <source>
        <dbReference type="Proteomes" id="UP001154282"/>
    </source>
</evidence>
<dbReference type="EMBL" id="CAMGYJ010000006">
    <property type="protein sequence ID" value="CAI0434759.1"/>
    <property type="molecule type" value="Genomic_DNA"/>
</dbReference>
<sequence>MSSPTTLIGCLFSSKGYNSANMDSAEPRKKKRQRKGGGNVRCSSMKVIEIISCLSEEKRGWVGEMGFGELLHMKKFRHDQTLCEWLMRKHYVNG</sequence>
<keyword evidence="3" id="KW-1185">Reference proteome</keyword>
<name>A0AAV0LML9_9ROSI</name>
<accession>A0AAV0LML9</accession>
<dbReference type="AlphaFoldDB" id="A0AAV0LML9"/>
<feature type="region of interest" description="Disordered" evidence="1">
    <location>
        <begin position="16"/>
        <end position="39"/>
    </location>
</feature>
<protein>
    <submittedName>
        <fullName evidence="2">Uncharacterized protein</fullName>
    </submittedName>
</protein>
<evidence type="ECO:0000313" key="2">
    <source>
        <dbReference type="EMBL" id="CAI0434759.1"/>
    </source>
</evidence>
<reference evidence="2" key="1">
    <citation type="submission" date="2022-08" db="EMBL/GenBank/DDBJ databases">
        <authorList>
            <person name="Gutierrez-Valencia J."/>
        </authorList>
    </citation>
    <scope>NUCLEOTIDE SEQUENCE</scope>
</reference>
<organism evidence="2 3">
    <name type="scientific">Linum tenue</name>
    <dbReference type="NCBI Taxonomy" id="586396"/>
    <lineage>
        <taxon>Eukaryota</taxon>
        <taxon>Viridiplantae</taxon>
        <taxon>Streptophyta</taxon>
        <taxon>Embryophyta</taxon>
        <taxon>Tracheophyta</taxon>
        <taxon>Spermatophyta</taxon>
        <taxon>Magnoliopsida</taxon>
        <taxon>eudicotyledons</taxon>
        <taxon>Gunneridae</taxon>
        <taxon>Pentapetalae</taxon>
        <taxon>rosids</taxon>
        <taxon>fabids</taxon>
        <taxon>Malpighiales</taxon>
        <taxon>Linaceae</taxon>
        <taxon>Linum</taxon>
    </lineage>
</organism>
<gene>
    <name evidence="2" type="ORF">LITE_LOCUS24397</name>
</gene>
<evidence type="ECO:0000256" key="1">
    <source>
        <dbReference type="SAM" id="MobiDB-lite"/>
    </source>
</evidence>
<dbReference type="Proteomes" id="UP001154282">
    <property type="component" value="Unassembled WGS sequence"/>
</dbReference>
<proteinExistence type="predicted"/>
<comment type="caution">
    <text evidence="2">The sequence shown here is derived from an EMBL/GenBank/DDBJ whole genome shotgun (WGS) entry which is preliminary data.</text>
</comment>